<dbReference type="EMBL" id="LKEB01000012">
    <property type="protein sequence ID" value="ROW14775.1"/>
    <property type="molecule type" value="Genomic_DNA"/>
</dbReference>
<keyword evidence="1" id="KW-0472">Membrane</keyword>
<name>A0A423XF67_9PEZI</name>
<proteinExistence type="predicted"/>
<organism evidence="2 3">
    <name type="scientific">Cytospora leucostoma</name>
    <dbReference type="NCBI Taxonomy" id="1230097"/>
    <lineage>
        <taxon>Eukaryota</taxon>
        <taxon>Fungi</taxon>
        <taxon>Dikarya</taxon>
        <taxon>Ascomycota</taxon>
        <taxon>Pezizomycotina</taxon>
        <taxon>Sordariomycetes</taxon>
        <taxon>Sordariomycetidae</taxon>
        <taxon>Diaporthales</taxon>
        <taxon>Cytosporaceae</taxon>
        <taxon>Cytospora</taxon>
    </lineage>
</organism>
<accession>A0A423XF67</accession>
<gene>
    <name evidence="2" type="ORF">VPNG_03798</name>
</gene>
<keyword evidence="1" id="KW-1133">Transmembrane helix</keyword>
<keyword evidence="3" id="KW-1185">Reference proteome</keyword>
<evidence type="ECO:0000313" key="3">
    <source>
        <dbReference type="Proteomes" id="UP000285146"/>
    </source>
</evidence>
<sequence length="175" mass="18742">MPNRPALARESSCRSHNGCPLRASPRAIELIPAVACSFVTTWYTADSERNTETSSSTSAQAAFSGSHIGALHVHPSPGIMFTSCLVLGCSVSGYLYRHQKDDPHQSRVFAFAMIGSVILGYLVGATLNMVMLGFLPWAACVAMLLSTCGHALLRWMEARSLPADQSLDEKAGLLA</sequence>
<feature type="transmembrane region" description="Helical" evidence="1">
    <location>
        <begin position="134"/>
        <end position="153"/>
    </location>
</feature>
<comment type="caution">
    <text evidence="2">The sequence shown here is derived from an EMBL/GenBank/DDBJ whole genome shotgun (WGS) entry which is preliminary data.</text>
</comment>
<protein>
    <submittedName>
        <fullName evidence="2">Uncharacterized protein</fullName>
    </submittedName>
</protein>
<evidence type="ECO:0000256" key="1">
    <source>
        <dbReference type="SAM" id="Phobius"/>
    </source>
</evidence>
<dbReference type="InParanoid" id="A0A423XF67"/>
<reference evidence="2 3" key="1">
    <citation type="submission" date="2015-09" db="EMBL/GenBank/DDBJ databases">
        <title>Host preference determinants of Valsa canker pathogens revealed by comparative genomics.</title>
        <authorList>
            <person name="Yin Z."/>
            <person name="Huang L."/>
        </authorList>
    </citation>
    <scope>NUCLEOTIDE SEQUENCE [LARGE SCALE GENOMIC DNA]</scope>
    <source>
        <strain evidence="2 3">SXYLt</strain>
    </source>
</reference>
<keyword evidence="1" id="KW-0812">Transmembrane</keyword>
<dbReference type="Proteomes" id="UP000285146">
    <property type="component" value="Unassembled WGS sequence"/>
</dbReference>
<evidence type="ECO:0000313" key="2">
    <source>
        <dbReference type="EMBL" id="ROW14775.1"/>
    </source>
</evidence>
<dbReference type="OrthoDB" id="4768569at2759"/>
<feature type="transmembrane region" description="Helical" evidence="1">
    <location>
        <begin position="78"/>
        <end position="96"/>
    </location>
</feature>
<dbReference type="AlphaFoldDB" id="A0A423XF67"/>
<feature type="transmembrane region" description="Helical" evidence="1">
    <location>
        <begin position="108"/>
        <end position="128"/>
    </location>
</feature>